<dbReference type="InterPro" id="IPR032267">
    <property type="entry name" value="DUF4832"/>
</dbReference>
<dbReference type="Proteomes" id="UP000555103">
    <property type="component" value="Unassembled WGS sequence"/>
</dbReference>
<dbReference type="AlphaFoldDB" id="A0A840CXH6"/>
<comment type="caution">
    <text evidence="3">The sequence shown here is derived from an EMBL/GenBank/DDBJ whole genome shotgun (WGS) entry which is preliminary data.</text>
</comment>
<keyword evidence="4" id="KW-1185">Reference proteome</keyword>
<feature type="domain" description="DUF4832" evidence="1">
    <location>
        <begin position="250"/>
        <end position="453"/>
    </location>
</feature>
<dbReference type="EMBL" id="JACIEP010000011">
    <property type="protein sequence ID" value="MBB4037132.1"/>
    <property type="molecule type" value="Genomic_DNA"/>
</dbReference>
<proteinExistence type="predicted"/>
<dbReference type="RefSeq" id="WP_183307994.1">
    <property type="nucleotide sequence ID" value="NZ_JACIEP010000011.1"/>
</dbReference>
<evidence type="ECO:0000259" key="1">
    <source>
        <dbReference type="Pfam" id="PF16116"/>
    </source>
</evidence>
<protein>
    <recommendedName>
        <fullName evidence="5">DUF4832 domain-containing protein</fullName>
    </recommendedName>
</protein>
<organism evidence="3 4">
    <name type="scientific">Dysgonomonas hofstadii</name>
    <dbReference type="NCBI Taxonomy" id="637886"/>
    <lineage>
        <taxon>Bacteria</taxon>
        <taxon>Pseudomonadati</taxon>
        <taxon>Bacteroidota</taxon>
        <taxon>Bacteroidia</taxon>
        <taxon>Bacteroidales</taxon>
        <taxon>Dysgonomonadaceae</taxon>
        <taxon>Dysgonomonas</taxon>
    </lineage>
</organism>
<dbReference type="InterPro" id="IPR032379">
    <property type="entry name" value="DUF4874"/>
</dbReference>
<name>A0A840CXH6_9BACT</name>
<dbReference type="PROSITE" id="PS51257">
    <property type="entry name" value="PROKAR_LIPOPROTEIN"/>
    <property type="match status" value="1"/>
</dbReference>
<evidence type="ECO:0008006" key="5">
    <source>
        <dbReference type="Google" id="ProtNLM"/>
    </source>
</evidence>
<reference evidence="3 4" key="1">
    <citation type="submission" date="2020-08" db="EMBL/GenBank/DDBJ databases">
        <title>Genomic Encyclopedia of Type Strains, Phase IV (KMG-IV): sequencing the most valuable type-strain genomes for metagenomic binning, comparative biology and taxonomic classification.</title>
        <authorList>
            <person name="Goeker M."/>
        </authorList>
    </citation>
    <scope>NUCLEOTIDE SEQUENCE [LARGE SCALE GENOMIC DNA]</scope>
    <source>
        <strain evidence="3 4">DSM 104969</strain>
    </source>
</reference>
<sequence>MKKKLYITVILAFAITIGIVACGKRDDSGHAEDTDKPVNKNLETITFAESKENIPNPERGLYTYKEFITGETSTLTANEVRTYRKDQSITLFYTIYYMPDFRNKPISDDYLQRIRANMQALRDGGGKAVLRFSYTKSENDKPWDAPWEITKNHIEQLTPIFQEYMDVISFLQAGFIGVWGEWYYTDNYIFEPKENEYAPRKQVLDALLKALPKERMVCIRYPKAKINILGITHADSITIAEAYNYSDRSRIAGHNDCFLADDDDTGTFNKNMSHRKYWENESRYYAMGGETCAPSSYAECTNAMINFRKYHWSYLNIDYRTEVIEDWKLNGCFDEIQRLLGYRIVLSKVEYEPETTKGNTHEMTLTLKNIGWAAPYNPRNVEIVMISTDGKQKKVFKLDEDPRFWFTDKEIKLDVKVELPSDMQSGKYNVCLNLPDPTETLYSKPEFSIQCANNGVWDSSTGYNKLYELKVK</sequence>
<dbReference type="Pfam" id="PF16173">
    <property type="entry name" value="DUF4874"/>
    <property type="match status" value="1"/>
</dbReference>
<evidence type="ECO:0000259" key="2">
    <source>
        <dbReference type="Pfam" id="PF16173"/>
    </source>
</evidence>
<feature type="domain" description="DUF4874" evidence="2">
    <location>
        <begin position="56"/>
        <end position="223"/>
    </location>
</feature>
<evidence type="ECO:0000313" key="3">
    <source>
        <dbReference type="EMBL" id="MBB4037132.1"/>
    </source>
</evidence>
<dbReference type="Pfam" id="PF16116">
    <property type="entry name" value="DUF4832"/>
    <property type="match status" value="1"/>
</dbReference>
<gene>
    <name evidence="3" type="ORF">GGR21_003047</name>
</gene>
<evidence type="ECO:0000313" key="4">
    <source>
        <dbReference type="Proteomes" id="UP000555103"/>
    </source>
</evidence>
<accession>A0A840CXH6</accession>